<feature type="chain" id="PRO_5038691556" evidence="2">
    <location>
        <begin position="24"/>
        <end position="509"/>
    </location>
</feature>
<evidence type="ECO:0000313" key="3">
    <source>
        <dbReference type="EMBL" id="HIZ06413.1"/>
    </source>
</evidence>
<proteinExistence type="predicted"/>
<gene>
    <name evidence="3" type="ORF">IAA08_00585</name>
</gene>
<keyword evidence="2" id="KW-0732">Signal</keyword>
<accession>A0A9D2D0P3</accession>
<feature type="signal peptide" evidence="2">
    <location>
        <begin position="1"/>
        <end position="23"/>
    </location>
</feature>
<dbReference type="PROSITE" id="PS51257">
    <property type="entry name" value="PROKAR_LIPOPROTEIN"/>
    <property type="match status" value="1"/>
</dbReference>
<dbReference type="AlphaFoldDB" id="A0A9D2D0P3"/>
<organism evidence="3 4">
    <name type="scientific">Candidatus Eubacterium avistercoris</name>
    <dbReference type="NCBI Taxonomy" id="2838567"/>
    <lineage>
        <taxon>Bacteria</taxon>
        <taxon>Bacillati</taxon>
        <taxon>Bacillota</taxon>
        <taxon>Clostridia</taxon>
        <taxon>Eubacteriales</taxon>
        <taxon>Eubacteriaceae</taxon>
        <taxon>Eubacterium</taxon>
    </lineage>
</organism>
<reference evidence="3" key="1">
    <citation type="journal article" date="2021" name="PeerJ">
        <title>Extensive microbial diversity within the chicken gut microbiome revealed by metagenomics and culture.</title>
        <authorList>
            <person name="Gilroy R."/>
            <person name="Ravi A."/>
            <person name="Getino M."/>
            <person name="Pursley I."/>
            <person name="Horton D.L."/>
            <person name="Alikhan N.F."/>
            <person name="Baker D."/>
            <person name="Gharbi K."/>
            <person name="Hall N."/>
            <person name="Watson M."/>
            <person name="Adriaenssens E.M."/>
            <person name="Foster-Nyarko E."/>
            <person name="Jarju S."/>
            <person name="Secka A."/>
            <person name="Antonio M."/>
            <person name="Oren A."/>
            <person name="Chaudhuri R.R."/>
            <person name="La Ragione R."/>
            <person name="Hildebrand F."/>
            <person name="Pallen M.J."/>
        </authorList>
    </citation>
    <scope>NUCLEOTIDE SEQUENCE</scope>
    <source>
        <strain evidence="3">CHK192-9172</strain>
    </source>
</reference>
<evidence type="ECO:0000313" key="4">
    <source>
        <dbReference type="Proteomes" id="UP000824024"/>
    </source>
</evidence>
<sequence length="509" mass="55955">MRKQVGKMVGMTCLAAGCIGLLAGCGQSSESVTMDTTALADELQESGIFSSELTKVDDEAASYMVQAAENTQIDLYKNQDGSKTDEILILTGEDSSSTEENKTAADTHLQDVISSFEDYVPEEAAKAEDAVILDKDKYVVLCISNDSDTAKQIIEKYLNGDGSQAKADDSKKKADSQKDDSGDGSESDVKGSDTDTASQNTDYEKIESNDKVTDYGSVVAVGNAAYELYNYSDDTAKNYAGLINKAADGLAGSATVYDLVPPTSTAITFPDNLRDQISSSDQAKSLDKIYGYMDDNVKTVNAYPDLMEHRTEYVYFRTDHHWTALGAYYAYNEFCKTKGIDPTPLENYKTVEYNDFLGSFYKDTNNSSALGNTPDTIKAYYPVSQNVTMDVTDQKGQNYKWDVIHDVTDYGKSLKYSTFIAGDNPMTVITNSDITDGSSCVVVKESFGNALVPFLIDHYQTVYVIDYRYWTGDVVSFAKEKNVQDVLFVNNISMTRSNFLIGKLAMVIK</sequence>
<dbReference type="EMBL" id="DXCH01000016">
    <property type="protein sequence ID" value="HIZ06413.1"/>
    <property type="molecule type" value="Genomic_DNA"/>
</dbReference>
<evidence type="ECO:0000256" key="2">
    <source>
        <dbReference type="SAM" id="SignalP"/>
    </source>
</evidence>
<evidence type="ECO:0000256" key="1">
    <source>
        <dbReference type="SAM" id="MobiDB-lite"/>
    </source>
</evidence>
<dbReference type="Pfam" id="PF14270">
    <property type="entry name" value="DUF4358"/>
    <property type="match status" value="1"/>
</dbReference>
<feature type="compositionally biased region" description="Basic and acidic residues" evidence="1">
    <location>
        <begin position="166"/>
        <end position="193"/>
    </location>
</feature>
<feature type="region of interest" description="Disordered" evidence="1">
    <location>
        <begin position="161"/>
        <end position="208"/>
    </location>
</feature>
<comment type="caution">
    <text evidence="3">The sequence shown here is derived from an EMBL/GenBank/DDBJ whole genome shotgun (WGS) entry which is preliminary data.</text>
</comment>
<dbReference type="InterPro" id="IPR025648">
    <property type="entry name" value="DUF4358"/>
</dbReference>
<protein>
    <submittedName>
        <fullName evidence="3">DUF4358 domain-containing protein</fullName>
    </submittedName>
</protein>
<reference evidence="3" key="2">
    <citation type="submission" date="2021-04" db="EMBL/GenBank/DDBJ databases">
        <authorList>
            <person name="Gilroy R."/>
        </authorList>
    </citation>
    <scope>NUCLEOTIDE SEQUENCE</scope>
    <source>
        <strain evidence="3">CHK192-9172</strain>
    </source>
</reference>
<dbReference type="Pfam" id="PF14286">
    <property type="entry name" value="DHHW"/>
    <property type="match status" value="1"/>
</dbReference>
<name>A0A9D2D0P3_9FIRM</name>
<dbReference type="InterPro" id="IPR025945">
    <property type="entry name" value="DHHW"/>
</dbReference>
<dbReference type="Proteomes" id="UP000824024">
    <property type="component" value="Unassembled WGS sequence"/>
</dbReference>